<dbReference type="OrthoDB" id="4172921at2759"/>
<evidence type="ECO:0000313" key="2">
    <source>
        <dbReference type="Proteomes" id="UP000002035"/>
    </source>
</evidence>
<protein>
    <submittedName>
        <fullName evidence="1">Uncharacterized protein</fullName>
    </submittedName>
</protein>
<reference evidence="2" key="1">
    <citation type="journal article" date="2012" name="MBio">
        <title>Comparative genome analysis of Trichophyton rubrum and related dermatophytes reveals candidate genes involved in infection.</title>
        <authorList>
            <person name="Martinez D.A."/>
            <person name="Oliver B.G."/>
            <person name="Graeser Y."/>
            <person name="Goldberg J.M."/>
            <person name="Li W."/>
            <person name="Martinez-Rossi N.M."/>
            <person name="Monod M."/>
            <person name="Shelest E."/>
            <person name="Barton R.C."/>
            <person name="Birch E."/>
            <person name="Brakhage A.A."/>
            <person name="Chen Z."/>
            <person name="Gurr S.J."/>
            <person name="Heiman D."/>
            <person name="Heitman J."/>
            <person name="Kosti I."/>
            <person name="Rossi A."/>
            <person name="Saif S."/>
            <person name="Samalova M."/>
            <person name="Saunders C.W."/>
            <person name="Shea T."/>
            <person name="Summerbell R.C."/>
            <person name="Xu J."/>
            <person name="Young S."/>
            <person name="Zeng Q."/>
            <person name="Birren B.W."/>
            <person name="Cuomo C.A."/>
            <person name="White T.C."/>
        </authorList>
    </citation>
    <scope>NUCLEOTIDE SEQUENCE [LARGE SCALE GENOMIC DNA]</scope>
    <source>
        <strain evidence="2">ATCC MYA-4605 / CBS 113480</strain>
    </source>
</reference>
<organism evidence="1 2">
    <name type="scientific">Arthroderma otae (strain ATCC MYA-4605 / CBS 113480)</name>
    <name type="common">Microsporum canis</name>
    <dbReference type="NCBI Taxonomy" id="554155"/>
    <lineage>
        <taxon>Eukaryota</taxon>
        <taxon>Fungi</taxon>
        <taxon>Dikarya</taxon>
        <taxon>Ascomycota</taxon>
        <taxon>Pezizomycotina</taxon>
        <taxon>Eurotiomycetes</taxon>
        <taxon>Eurotiomycetidae</taxon>
        <taxon>Onygenales</taxon>
        <taxon>Arthrodermataceae</taxon>
        <taxon>Microsporum</taxon>
    </lineage>
</organism>
<dbReference type="AlphaFoldDB" id="C5FI13"/>
<dbReference type="OMA" id="KFEYQAV"/>
<name>C5FI13_ARTOC</name>
<dbReference type="VEuPathDB" id="FungiDB:MCYG_01812"/>
<evidence type="ECO:0000313" key="1">
    <source>
        <dbReference type="EMBL" id="EEQ28993.1"/>
    </source>
</evidence>
<proteinExistence type="predicted"/>
<dbReference type="Proteomes" id="UP000002035">
    <property type="component" value="Unassembled WGS sequence"/>
</dbReference>
<sequence length="206" mass="24152">MVFSRWTTADALTPPPKKPLVPKLEDIAVNIGILTEDAPTPEVSRRLNRLRRSGRQHIQIQEPLGFQQHPERKAGAPIYMRTSMALFPTIQLVDSKSRCFSENTVKFRYHEGLNQRVARFLAMKQLDDYCFYQVHRYNVHLTVYFARKWLKLWATGVPLAEILEWEDAKHYFYEFRLFRNTVSSDSRMDPAGRLCALPRPQLFDLP</sequence>
<accession>C5FI13</accession>
<dbReference type="EMBL" id="DS995702">
    <property type="protein sequence ID" value="EEQ28993.1"/>
    <property type="molecule type" value="Genomic_DNA"/>
</dbReference>
<dbReference type="GeneID" id="9223135"/>
<dbReference type="eggNOG" id="ENOG502RQUA">
    <property type="taxonomic scope" value="Eukaryota"/>
</dbReference>
<keyword evidence="2" id="KW-1185">Reference proteome</keyword>
<gene>
    <name evidence="1" type="ORF">MCYG_01812</name>
</gene>
<dbReference type="HOGENOM" id="CLU_093895_0_0_1"/>
<dbReference type="RefSeq" id="XP_002848878.1">
    <property type="nucleotide sequence ID" value="XM_002848832.1"/>
</dbReference>